<accession>A0ABQ1BX51</accession>
<evidence type="ECO:0000256" key="1">
    <source>
        <dbReference type="SAM" id="MobiDB-lite"/>
    </source>
</evidence>
<feature type="compositionally biased region" description="Low complexity" evidence="1">
    <location>
        <begin position="73"/>
        <end position="84"/>
    </location>
</feature>
<dbReference type="EMBL" id="BLKU01000005">
    <property type="protein sequence ID" value="GFG68095.1"/>
    <property type="molecule type" value="Genomic_DNA"/>
</dbReference>
<comment type="caution">
    <text evidence="2">The sequence shown here is derived from an EMBL/GenBank/DDBJ whole genome shotgun (WGS) entry which is preliminary data.</text>
</comment>
<sequence length="133" mass="14520">MTTMTADDTADAPDTYAGPRCQACGGPCWQHKGSVWGWTCNTCLEQYLDEGAAKAAARDRKDRERLARKALEAAAATNDDNPTASLTANTDQRLEGGPRYVPHPPASIQPERAADRAYVPRRPMITTTREDTL</sequence>
<evidence type="ECO:0000313" key="3">
    <source>
        <dbReference type="Proteomes" id="UP000465306"/>
    </source>
</evidence>
<feature type="region of interest" description="Disordered" evidence="1">
    <location>
        <begin position="73"/>
        <end position="133"/>
    </location>
</feature>
<proteinExistence type="predicted"/>
<protein>
    <recommendedName>
        <fullName evidence="4">GATA-type domain-containing protein</fullName>
    </recommendedName>
</protein>
<name>A0ABQ1BX51_9MYCO</name>
<reference evidence="2 3" key="1">
    <citation type="journal article" date="2019" name="Emerg. Microbes Infect.">
        <title>Comprehensive subspecies identification of 175 nontuberculous mycobacteria species based on 7547 genomic profiles.</title>
        <authorList>
            <person name="Matsumoto Y."/>
            <person name="Kinjo T."/>
            <person name="Motooka D."/>
            <person name="Nabeya D."/>
            <person name="Jung N."/>
            <person name="Uechi K."/>
            <person name="Horii T."/>
            <person name="Iida T."/>
            <person name="Fujita J."/>
            <person name="Nakamura S."/>
        </authorList>
    </citation>
    <scope>NUCLEOTIDE SEQUENCE [LARGE SCALE GENOMIC DNA]</scope>
    <source>
        <strain evidence="2 3">JCM 13573</strain>
    </source>
</reference>
<dbReference type="Proteomes" id="UP000465306">
    <property type="component" value="Unassembled WGS sequence"/>
</dbReference>
<keyword evidence="3" id="KW-1185">Reference proteome</keyword>
<organism evidence="2 3">
    <name type="scientific">Mycobacterium kubicae</name>
    <dbReference type="NCBI Taxonomy" id="120959"/>
    <lineage>
        <taxon>Bacteria</taxon>
        <taxon>Bacillati</taxon>
        <taxon>Actinomycetota</taxon>
        <taxon>Actinomycetes</taxon>
        <taxon>Mycobacteriales</taxon>
        <taxon>Mycobacteriaceae</taxon>
        <taxon>Mycobacterium</taxon>
        <taxon>Mycobacterium simiae complex</taxon>
    </lineage>
</organism>
<gene>
    <name evidence="2" type="ORF">MKUB_55850</name>
</gene>
<evidence type="ECO:0008006" key="4">
    <source>
        <dbReference type="Google" id="ProtNLM"/>
    </source>
</evidence>
<evidence type="ECO:0000313" key="2">
    <source>
        <dbReference type="EMBL" id="GFG68095.1"/>
    </source>
</evidence>